<keyword evidence="1" id="KW-1133">Transmembrane helix</keyword>
<proteinExistence type="predicted"/>
<reference evidence="2 3" key="1">
    <citation type="journal article" date="2023" name="Plants (Basel)">
        <title>Bridging the Gap: Combining Genomics and Transcriptomics Approaches to Understand Stylosanthes scabra, an Orphan Legume from the Brazilian Caatinga.</title>
        <authorList>
            <person name="Ferreira-Neto J.R.C."/>
            <person name="da Silva M.D."/>
            <person name="Binneck E."/>
            <person name="de Melo N.F."/>
            <person name="da Silva R.H."/>
            <person name="de Melo A.L.T.M."/>
            <person name="Pandolfi V."/>
            <person name="Bustamante F.O."/>
            <person name="Brasileiro-Vidal A.C."/>
            <person name="Benko-Iseppon A.M."/>
        </authorList>
    </citation>
    <scope>NUCLEOTIDE SEQUENCE [LARGE SCALE GENOMIC DNA]</scope>
    <source>
        <tissue evidence="2">Leaves</tissue>
    </source>
</reference>
<dbReference type="Proteomes" id="UP001341840">
    <property type="component" value="Unassembled WGS sequence"/>
</dbReference>
<gene>
    <name evidence="2" type="ORF">PIB30_049059</name>
</gene>
<keyword evidence="1" id="KW-0812">Transmembrane</keyword>
<sequence>MGSSWTISNNMQRGFNIPITAQAQGIMSRIPFDNFTSSEDVVMIELPYKDFRSLNSLPIPYQLPDVILLIAMIIKKLVGIFYGEFSLWALFLVEGVLSISFHRRHKGTYVLNNLVWQKIV</sequence>
<protein>
    <submittedName>
        <fullName evidence="2">Uncharacterized protein</fullName>
    </submittedName>
</protein>
<keyword evidence="1" id="KW-0472">Membrane</keyword>
<evidence type="ECO:0000313" key="3">
    <source>
        <dbReference type="Proteomes" id="UP001341840"/>
    </source>
</evidence>
<dbReference type="EMBL" id="JASCZI010181569">
    <property type="protein sequence ID" value="MED6184612.1"/>
    <property type="molecule type" value="Genomic_DNA"/>
</dbReference>
<evidence type="ECO:0000256" key="1">
    <source>
        <dbReference type="SAM" id="Phobius"/>
    </source>
</evidence>
<accession>A0ABU6WFH1</accession>
<evidence type="ECO:0000313" key="2">
    <source>
        <dbReference type="EMBL" id="MED6184612.1"/>
    </source>
</evidence>
<name>A0ABU6WFH1_9FABA</name>
<keyword evidence="3" id="KW-1185">Reference proteome</keyword>
<feature type="transmembrane region" description="Helical" evidence="1">
    <location>
        <begin position="66"/>
        <end position="93"/>
    </location>
</feature>
<comment type="caution">
    <text evidence="2">The sequence shown here is derived from an EMBL/GenBank/DDBJ whole genome shotgun (WGS) entry which is preliminary data.</text>
</comment>
<organism evidence="2 3">
    <name type="scientific">Stylosanthes scabra</name>
    <dbReference type="NCBI Taxonomy" id="79078"/>
    <lineage>
        <taxon>Eukaryota</taxon>
        <taxon>Viridiplantae</taxon>
        <taxon>Streptophyta</taxon>
        <taxon>Embryophyta</taxon>
        <taxon>Tracheophyta</taxon>
        <taxon>Spermatophyta</taxon>
        <taxon>Magnoliopsida</taxon>
        <taxon>eudicotyledons</taxon>
        <taxon>Gunneridae</taxon>
        <taxon>Pentapetalae</taxon>
        <taxon>rosids</taxon>
        <taxon>fabids</taxon>
        <taxon>Fabales</taxon>
        <taxon>Fabaceae</taxon>
        <taxon>Papilionoideae</taxon>
        <taxon>50 kb inversion clade</taxon>
        <taxon>dalbergioids sensu lato</taxon>
        <taxon>Dalbergieae</taxon>
        <taxon>Pterocarpus clade</taxon>
        <taxon>Stylosanthes</taxon>
    </lineage>
</organism>